<protein>
    <recommendedName>
        <fullName evidence="4">ABC transporter substrate-binding protein</fullName>
    </recommendedName>
</protein>
<evidence type="ECO:0000313" key="2">
    <source>
        <dbReference type="EMBL" id="RUO58449.1"/>
    </source>
</evidence>
<feature type="signal peptide" evidence="1">
    <location>
        <begin position="1"/>
        <end position="23"/>
    </location>
</feature>
<keyword evidence="3" id="KW-1185">Reference proteome</keyword>
<name>A0A432YBU9_9GAMM</name>
<proteinExistence type="predicted"/>
<comment type="caution">
    <text evidence="2">The sequence shown here is derived from an EMBL/GenBank/DDBJ whole genome shotgun (WGS) entry which is preliminary data.</text>
</comment>
<reference evidence="3" key="1">
    <citation type="journal article" date="2018" name="Front. Microbiol.">
        <title>Genome-Based Analysis Reveals the Taxonomy and Diversity of the Family Idiomarinaceae.</title>
        <authorList>
            <person name="Liu Y."/>
            <person name="Lai Q."/>
            <person name="Shao Z."/>
        </authorList>
    </citation>
    <scope>NUCLEOTIDE SEQUENCE [LARGE SCALE GENOMIC DNA]</scope>
    <source>
        <strain evidence="3">F23</strain>
    </source>
</reference>
<accession>A0A432YBU9</accession>
<organism evidence="2 3">
    <name type="scientific">Idiomarina fontislapidosi</name>
    <dbReference type="NCBI Taxonomy" id="263723"/>
    <lineage>
        <taxon>Bacteria</taxon>
        <taxon>Pseudomonadati</taxon>
        <taxon>Pseudomonadota</taxon>
        <taxon>Gammaproteobacteria</taxon>
        <taxon>Alteromonadales</taxon>
        <taxon>Idiomarinaceae</taxon>
        <taxon>Idiomarina</taxon>
    </lineage>
</organism>
<dbReference type="AlphaFoldDB" id="A0A432YBU9"/>
<dbReference type="OrthoDB" id="8439154at2"/>
<dbReference type="EMBL" id="PIPV01000001">
    <property type="protein sequence ID" value="RUO58449.1"/>
    <property type="molecule type" value="Genomic_DNA"/>
</dbReference>
<evidence type="ECO:0008006" key="4">
    <source>
        <dbReference type="Google" id="ProtNLM"/>
    </source>
</evidence>
<evidence type="ECO:0000313" key="3">
    <source>
        <dbReference type="Proteomes" id="UP000287330"/>
    </source>
</evidence>
<dbReference type="RefSeq" id="WP_110572764.1">
    <property type="nucleotide sequence ID" value="NZ_PIPV01000001.1"/>
</dbReference>
<dbReference type="SUPFAM" id="SSF53850">
    <property type="entry name" value="Periplasmic binding protein-like II"/>
    <property type="match status" value="1"/>
</dbReference>
<dbReference type="Proteomes" id="UP000287330">
    <property type="component" value="Unassembled WGS sequence"/>
</dbReference>
<feature type="chain" id="PRO_5019466265" description="ABC transporter substrate-binding protein" evidence="1">
    <location>
        <begin position="24"/>
        <end position="287"/>
    </location>
</feature>
<sequence>MIGSILKVQLFLFMLLASTWTFADQHNEIVWGVNVSPPFHIWQGEYENAGFCDTLVNTFERELPTLSQTKRKLPSRRITKLMRSNQHLCFPCLIKGSNYNKDFIFSEVTHAYPPHGVITSASNAQKLIKRFGEPLSFTQLAQSNYRFAQPIERRYGELQPIVEDYLIPSDHFQEVSGEGAHMNLMAMIATNRIDYTLDYKMLMTYFQRTEGQSDPDFEPLVFIPIKENQDKVILGAVGCSNNRWGQHAINNMNRVLNQVKSDSDFLQSLDLWLGTDRPRPEFSDERQ</sequence>
<evidence type="ECO:0000256" key="1">
    <source>
        <dbReference type="SAM" id="SignalP"/>
    </source>
</evidence>
<keyword evidence="1" id="KW-0732">Signal</keyword>
<gene>
    <name evidence="2" type="ORF">CWE25_02340</name>
</gene>